<evidence type="ECO:0000313" key="3">
    <source>
        <dbReference type="Proteomes" id="UP000298663"/>
    </source>
</evidence>
<evidence type="ECO:0000313" key="2">
    <source>
        <dbReference type="EMBL" id="TKR72920.1"/>
    </source>
</evidence>
<dbReference type="AlphaFoldDB" id="A0A4U5MT72"/>
<comment type="caution">
    <text evidence="2">The sequence shown here is derived from an EMBL/GenBank/DDBJ whole genome shotgun (WGS) entry which is preliminary data.</text>
</comment>
<feature type="signal peptide" evidence="1">
    <location>
        <begin position="1"/>
        <end position="27"/>
    </location>
</feature>
<keyword evidence="1" id="KW-0732">Signal</keyword>
<evidence type="ECO:0000256" key="1">
    <source>
        <dbReference type="SAM" id="SignalP"/>
    </source>
</evidence>
<sequence length="126" mass="14573">MKARISDVRSSGLVLILLCAFLHEVHSAKPIRKTANFIESMNPIVRYRFTSHLKNRLQQFQSVKANRPKENRNSASRNCFFSPVQCHLPVEVVGQQRPDNLYVVNKFRKRLASLPFLKSSTFDLED</sequence>
<organism evidence="2 3">
    <name type="scientific">Steinernema carpocapsae</name>
    <name type="common">Entomopathogenic nematode</name>
    <dbReference type="NCBI Taxonomy" id="34508"/>
    <lineage>
        <taxon>Eukaryota</taxon>
        <taxon>Metazoa</taxon>
        <taxon>Ecdysozoa</taxon>
        <taxon>Nematoda</taxon>
        <taxon>Chromadorea</taxon>
        <taxon>Rhabditida</taxon>
        <taxon>Tylenchina</taxon>
        <taxon>Panagrolaimomorpha</taxon>
        <taxon>Strongyloidoidea</taxon>
        <taxon>Steinernematidae</taxon>
        <taxon>Steinernema</taxon>
    </lineage>
</organism>
<proteinExistence type="predicted"/>
<dbReference type="OrthoDB" id="5848856at2759"/>
<dbReference type="EMBL" id="AZBU02000006">
    <property type="protein sequence ID" value="TKR72920.1"/>
    <property type="molecule type" value="Genomic_DNA"/>
</dbReference>
<gene>
    <name evidence="2" type="ORF">L596_020304</name>
</gene>
<keyword evidence="3" id="KW-1185">Reference proteome</keyword>
<dbReference type="Proteomes" id="UP000298663">
    <property type="component" value="Unassembled WGS sequence"/>
</dbReference>
<accession>A0A4U5MT72</accession>
<protein>
    <submittedName>
        <fullName evidence="2">Uncharacterized protein</fullName>
    </submittedName>
</protein>
<reference evidence="2 3" key="2">
    <citation type="journal article" date="2019" name="G3 (Bethesda)">
        <title>Hybrid Assembly of the Genome of the Entomopathogenic Nematode Steinernema carpocapsae Identifies the X-Chromosome.</title>
        <authorList>
            <person name="Serra L."/>
            <person name="Macchietto M."/>
            <person name="Macias-Munoz A."/>
            <person name="McGill C.J."/>
            <person name="Rodriguez I.M."/>
            <person name="Rodriguez B."/>
            <person name="Murad R."/>
            <person name="Mortazavi A."/>
        </authorList>
    </citation>
    <scope>NUCLEOTIDE SEQUENCE [LARGE SCALE GENOMIC DNA]</scope>
    <source>
        <strain evidence="2 3">ALL</strain>
    </source>
</reference>
<feature type="chain" id="PRO_5020585234" evidence="1">
    <location>
        <begin position="28"/>
        <end position="126"/>
    </location>
</feature>
<name>A0A4U5MT72_STECR</name>
<reference evidence="2 3" key="1">
    <citation type="journal article" date="2015" name="Genome Biol.">
        <title>Comparative genomics of Steinernema reveals deeply conserved gene regulatory networks.</title>
        <authorList>
            <person name="Dillman A.R."/>
            <person name="Macchietto M."/>
            <person name="Porter C.F."/>
            <person name="Rogers A."/>
            <person name="Williams B."/>
            <person name="Antoshechkin I."/>
            <person name="Lee M.M."/>
            <person name="Goodwin Z."/>
            <person name="Lu X."/>
            <person name="Lewis E.E."/>
            <person name="Goodrich-Blair H."/>
            <person name="Stock S.P."/>
            <person name="Adams B.J."/>
            <person name="Sternberg P.W."/>
            <person name="Mortazavi A."/>
        </authorList>
    </citation>
    <scope>NUCLEOTIDE SEQUENCE [LARGE SCALE GENOMIC DNA]</scope>
    <source>
        <strain evidence="2 3">ALL</strain>
    </source>
</reference>